<sequence>MTRSSNSKNKSLILQLFIIVGLILISKPSFAQLEAPKYVNEYLAIGVGARGLAMGNSLTETVDDATAGYWNPAGLLNIEDRYTASLMHAEYFAGIAKYDFGGFATKIDDQSALGITFIRFGVDDIPDTRFLFDPDGNINWDNVQSFSSADYAFLFSYARQFPQLPHLKFGANAKVIYRNAGQFANAWGFGLDVGLQWQKERWFAGVTAKDITGTYNVWTYNPATFYEIFKATGNTIPDNSVEVATPRLIVGGARSFAIWKQSQLENAEELIGALVSVGFDMTFDGKRNTVIKTDLISVDPHMGVEFHYKKMIFLRGGISQLQYIKDFDGSESLEFLPSFGAGFAFKGFTVDYALTNIGDVSSASLYSHIFSLKVDFGRSIKRNESTPKSDKYY</sequence>
<dbReference type="Proteomes" id="UP000585050">
    <property type="component" value="Unassembled WGS sequence"/>
</dbReference>
<dbReference type="AlphaFoldDB" id="A0A7X8SPX0"/>
<keyword evidence="2" id="KW-1185">Reference proteome</keyword>
<gene>
    <name evidence="1" type="ORF">HGP29_23600</name>
</gene>
<accession>A0A7X8SPX0</accession>
<protein>
    <submittedName>
        <fullName evidence="1">PorV/PorQ family protein</fullName>
    </submittedName>
</protein>
<dbReference type="NCBIfam" id="NF033709">
    <property type="entry name" value="PorV_fam"/>
    <property type="match status" value="1"/>
</dbReference>
<dbReference type="Gene3D" id="2.40.160.60">
    <property type="entry name" value="Outer membrane protein transport protein (OMPP1/FadL/TodX)"/>
    <property type="match status" value="1"/>
</dbReference>
<dbReference type="EMBL" id="JABAIL010000010">
    <property type="protein sequence ID" value="NLR94209.1"/>
    <property type="molecule type" value="Genomic_DNA"/>
</dbReference>
<comment type="caution">
    <text evidence="1">The sequence shown here is derived from an EMBL/GenBank/DDBJ whole genome shotgun (WGS) entry which is preliminary data.</text>
</comment>
<proteinExistence type="predicted"/>
<evidence type="ECO:0000313" key="2">
    <source>
        <dbReference type="Proteomes" id="UP000585050"/>
    </source>
</evidence>
<evidence type="ECO:0000313" key="1">
    <source>
        <dbReference type="EMBL" id="NLR94209.1"/>
    </source>
</evidence>
<organism evidence="1 2">
    <name type="scientific">Flammeovirga agarivorans</name>
    <dbReference type="NCBI Taxonomy" id="2726742"/>
    <lineage>
        <taxon>Bacteria</taxon>
        <taxon>Pseudomonadati</taxon>
        <taxon>Bacteroidota</taxon>
        <taxon>Cytophagia</taxon>
        <taxon>Cytophagales</taxon>
        <taxon>Flammeovirgaceae</taxon>
        <taxon>Flammeovirga</taxon>
    </lineage>
</organism>
<dbReference type="RefSeq" id="WP_168884921.1">
    <property type="nucleotide sequence ID" value="NZ_JABAIL010000010.1"/>
</dbReference>
<reference evidence="1 2" key="1">
    <citation type="submission" date="2020-04" db="EMBL/GenBank/DDBJ databases">
        <title>Flammeovirga sp. SR4, a novel species isolated from seawater.</title>
        <authorList>
            <person name="Wang X."/>
        </authorList>
    </citation>
    <scope>NUCLEOTIDE SEQUENCE [LARGE SCALE GENOMIC DNA]</scope>
    <source>
        <strain evidence="1 2">SR4</strain>
    </source>
</reference>
<name>A0A7X8SPX0_9BACT</name>